<keyword evidence="6 8" id="KW-0472">Membrane</keyword>
<dbReference type="RefSeq" id="WP_106180496.1">
    <property type="nucleotide sequence ID" value="NZ_PVNH01000008.1"/>
</dbReference>
<feature type="region of interest" description="Disordered" evidence="7">
    <location>
        <begin position="173"/>
        <end position="202"/>
    </location>
</feature>
<comment type="caution">
    <text evidence="9">The sequence shown here is derived from an EMBL/GenBank/DDBJ whole genome shotgun (WGS) entry which is preliminary data.</text>
</comment>
<dbReference type="InterPro" id="IPR002758">
    <property type="entry name" value="Cation_antiport_E"/>
</dbReference>
<evidence type="ECO:0000256" key="4">
    <source>
        <dbReference type="ARBA" id="ARBA00022692"/>
    </source>
</evidence>
<dbReference type="AlphaFoldDB" id="A0A2T0LRS7"/>
<evidence type="ECO:0000256" key="2">
    <source>
        <dbReference type="ARBA" id="ARBA00006228"/>
    </source>
</evidence>
<comment type="subcellular location">
    <subcellularLocation>
        <location evidence="1">Cell membrane</location>
        <topology evidence="1">Multi-pass membrane protein</topology>
    </subcellularLocation>
</comment>
<organism evidence="9 10">
    <name type="scientific">Prauserella shujinwangii</name>
    <dbReference type="NCBI Taxonomy" id="1453103"/>
    <lineage>
        <taxon>Bacteria</taxon>
        <taxon>Bacillati</taxon>
        <taxon>Actinomycetota</taxon>
        <taxon>Actinomycetes</taxon>
        <taxon>Pseudonocardiales</taxon>
        <taxon>Pseudonocardiaceae</taxon>
        <taxon>Prauserella</taxon>
    </lineage>
</organism>
<comment type="similarity">
    <text evidence="2">Belongs to the CPA3 antiporters (TC 2.A.63) subunit E family.</text>
</comment>
<dbReference type="GO" id="GO:0005886">
    <property type="term" value="C:plasma membrane"/>
    <property type="evidence" value="ECO:0007669"/>
    <property type="project" value="UniProtKB-SubCell"/>
</dbReference>
<evidence type="ECO:0000313" key="9">
    <source>
        <dbReference type="EMBL" id="PRX46197.1"/>
    </source>
</evidence>
<feature type="transmembrane region" description="Helical" evidence="8">
    <location>
        <begin position="37"/>
        <end position="56"/>
    </location>
</feature>
<dbReference type="PANTHER" id="PTHR34584:SF1">
    <property type="entry name" value="NA(+)_H(+) ANTIPORTER SUBUNIT E1"/>
    <property type="match status" value="1"/>
</dbReference>
<dbReference type="OrthoDB" id="3556991at2"/>
<keyword evidence="5 8" id="KW-1133">Transmembrane helix</keyword>
<feature type="transmembrane region" description="Helical" evidence="8">
    <location>
        <begin position="12"/>
        <end position="31"/>
    </location>
</feature>
<dbReference type="Proteomes" id="UP000238362">
    <property type="component" value="Unassembled WGS sequence"/>
</dbReference>
<evidence type="ECO:0000256" key="7">
    <source>
        <dbReference type="SAM" id="MobiDB-lite"/>
    </source>
</evidence>
<evidence type="ECO:0000256" key="5">
    <source>
        <dbReference type="ARBA" id="ARBA00022989"/>
    </source>
</evidence>
<keyword evidence="4 8" id="KW-0812">Transmembrane</keyword>
<reference evidence="9 10" key="1">
    <citation type="submission" date="2018-03" db="EMBL/GenBank/DDBJ databases">
        <title>Genomic Encyclopedia of Type Strains, Phase III (KMG-III): the genomes of soil and plant-associated and newly described type strains.</title>
        <authorList>
            <person name="Whitman W."/>
        </authorList>
    </citation>
    <scope>NUCLEOTIDE SEQUENCE [LARGE SCALE GENOMIC DNA]</scope>
    <source>
        <strain evidence="9 10">CGMCC 4.7125</strain>
    </source>
</reference>
<keyword evidence="10" id="KW-1185">Reference proteome</keyword>
<dbReference type="PANTHER" id="PTHR34584">
    <property type="entry name" value="NA(+)/H(+) ANTIPORTER SUBUNIT E1"/>
    <property type="match status" value="1"/>
</dbReference>
<protein>
    <submittedName>
        <fullName evidence="9">Multisubunit sodium/proton antiporter MrpE subunit</fullName>
    </submittedName>
</protein>
<evidence type="ECO:0000256" key="3">
    <source>
        <dbReference type="ARBA" id="ARBA00022475"/>
    </source>
</evidence>
<sequence>MTGSTGSTGTGGGRFSLTLFCWLVIVWLLLWGGLRPVVLLSAPLVALGVLLLFPMPTRRVPVLRPLRLLRLAGFVLLDLVVSAVRNSREVVQYGRDVRAAVVAVPVLSDVDHVVATAANLVSLTPDKFVLHIDRRGGVYYVYCLGVRSDEQVARAHDQVIDLQVRAVRALAPSAEARDAGRRADRCHRRGPVSPEKSPEEEP</sequence>
<gene>
    <name evidence="9" type="ORF">B0I33_108348</name>
</gene>
<evidence type="ECO:0000313" key="10">
    <source>
        <dbReference type="Proteomes" id="UP000238362"/>
    </source>
</evidence>
<dbReference type="EMBL" id="PVNH01000008">
    <property type="protein sequence ID" value="PRX46197.1"/>
    <property type="molecule type" value="Genomic_DNA"/>
</dbReference>
<name>A0A2T0LRS7_9PSEU</name>
<evidence type="ECO:0000256" key="8">
    <source>
        <dbReference type="SAM" id="Phobius"/>
    </source>
</evidence>
<dbReference type="Pfam" id="PF01899">
    <property type="entry name" value="MNHE"/>
    <property type="match status" value="1"/>
</dbReference>
<accession>A0A2T0LRS7</accession>
<keyword evidence="3" id="KW-1003">Cell membrane</keyword>
<proteinExistence type="inferred from homology"/>
<evidence type="ECO:0000256" key="1">
    <source>
        <dbReference type="ARBA" id="ARBA00004651"/>
    </source>
</evidence>
<evidence type="ECO:0000256" key="6">
    <source>
        <dbReference type="ARBA" id="ARBA00023136"/>
    </source>
</evidence>
<dbReference type="GO" id="GO:0008324">
    <property type="term" value="F:monoatomic cation transmembrane transporter activity"/>
    <property type="evidence" value="ECO:0007669"/>
    <property type="project" value="InterPro"/>
</dbReference>